<evidence type="ECO:0000313" key="5">
    <source>
        <dbReference type="Proteomes" id="UP000708208"/>
    </source>
</evidence>
<dbReference type="GO" id="GO:0008270">
    <property type="term" value="F:zinc ion binding"/>
    <property type="evidence" value="ECO:0007669"/>
    <property type="project" value="UniProtKB-KW"/>
</dbReference>
<feature type="region of interest" description="Disordered" evidence="2">
    <location>
        <begin position="60"/>
        <end position="87"/>
    </location>
</feature>
<keyword evidence="5" id="KW-1185">Reference proteome</keyword>
<dbReference type="Proteomes" id="UP000708208">
    <property type="component" value="Unassembled WGS sequence"/>
</dbReference>
<sequence length="172" mass="18648">MSVGVTLFTKCFPSLRESGEKYCPICLMSSDCCSGGVCPSVLQETTQFPPPEGLQVVARQSGTARSTNTGEIVPEPFHPLDEDLSDPNPPLAENLPAPNPLAVVEKVSLNCQVCGKTFKNTDSKSKHMQGHKSEEHGPKCPICGVRASRKDNLKGNIAKQHNLIHQNIDQVR</sequence>
<comment type="caution">
    <text evidence="4">The sequence shown here is derived from an EMBL/GenBank/DDBJ whole genome shotgun (WGS) entry which is preliminary data.</text>
</comment>
<proteinExistence type="predicted"/>
<keyword evidence="1" id="KW-0862">Zinc</keyword>
<evidence type="ECO:0000256" key="1">
    <source>
        <dbReference type="PROSITE-ProRule" id="PRU00042"/>
    </source>
</evidence>
<evidence type="ECO:0000259" key="3">
    <source>
        <dbReference type="PROSITE" id="PS50157"/>
    </source>
</evidence>
<dbReference type="EMBL" id="CAJVCH010547857">
    <property type="protein sequence ID" value="CAG7828531.1"/>
    <property type="molecule type" value="Genomic_DNA"/>
</dbReference>
<dbReference type="AlphaFoldDB" id="A0A8J2LA25"/>
<keyword evidence="1" id="KW-0863">Zinc-finger</keyword>
<dbReference type="SMART" id="SM00355">
    <property type="entry name" value="ZnF_C2H2"/>
    <property type="match status" value="2"/>
</dbReference>
<accession>A0A8J2LA25</accession>
<reference evidence="4" key="1">
    <citation type="submission" date="2021-06" db="EMBL/GenBank/DDBJ databases">
        <authorList>
            <person name="Hodson N. C."/>
            <person name="Mongue J. A."/>
            <person name="Jaron S. K."/>
        </authorList>
    </citation>
    <scope>NUCLEOTIDE SEQUENCE</scope>
</reference>
<feature type="compositionally biased region" description="Polar residues" evidence="2">
    <location>
        <begin position="60"/>
        <end position="70"/>
    </location>
</feature>
<name>A0A8J2LA25_9HEXA</name>
<protein>
    <recommendedName>
        <fullName evidence="3">C2H2-type domain-containing protein</fullName>
    </recommendedName>
</protein>
<feature type="domain" description="C2H2-type" evidence="3">
    <location>
        <begin position="109"/>
        <end position="136"/>
    </location>
</feature>
<evidence type="ECO:0000256" key="2">
    <source>
        <dbReference type="SAM" id="MobiDB-lite"/>
    </source>
</evidence>
<organism evidence="4 5">
    <name type="scientific">Allacma fusca</name>
    <dbReference type="NCBI Taxonomy" id="39272"/>
    <lineage>
        <taxon>Eukaryota</taxon>
        <taxon>Metazoa</taxon>
        <taxon>Ecdysozoa</taxon>
        <taxon>Arthropoda</taxon>
        <taxon>Hexapoda</taxon>
        <taxon>Collembola</taxon>
        <taxon>Symphypleona</taxon>
        <taxon>Sminthuridae</taxon>
        <taxon>Allacma</taxon>
    </lineage>
</organism>
<dbReference type="PROSITE" id="PS50157">
    <property type="entry name" value="ZINC_FINGER_C2H2_2"/>
    <property type="match status" value="1"/>
</dbReference>
<dbReference type="OrthoDB" id="407106at2759"/>
<evidence type="ECO:0000313" key="4">
    <source>
        <dbReference type="EMBL" id="CAG7828531.1"/>
    </source>
</evidence>
<dbReference type="InterPro" id="IPR013087">
    <property type="entry name" value="Znf_C2H2_type"/>
</dbReference>
<keyword evidence="1" id="KW-0479">Metal-binding</keyword>
<dbReference type="PROSITE" id="PS00028">
    <property type="entry name" value="ZINC_FINGER_C2H2_1"/>
    <property type="match status" value="1"/>
</dbReference>
<gene>
    <name evidence="4" type="ORF">AFUS01_LOCUS38453</name>
</gene>